<keyword evidence="3" id="KW-1185">Reference proteome</keyword>
<evidence type="ECO:0000313" key="3">
    <source>
        <dbReference type="Proteomes" id="UP001363622"/>
    </source>
</evidence>
<feature type="region of interest" description="Disordered" evidence="1">
    <location>
        <begin position="33"/>
        <end position="127"/>
    </location>
</feature>
<accession>A0ABR1KDU0</accession>
<reference evidence="2 3" key="1">
    <citation type="submission" date="2024-04" db="EMBL/GenBank/DDBJ databases">
        <title>Phyllosticta paracitricarpa is synonymous to the EU quarantine fungus P. citricarpa based on phylogenomic analyses.</title>
        <authorList>
            <consortium name="Lawrence Berkeley National Laboratory"/>
            <person name="Van Ingen-Buijs V.A."/>
            <person name="Van Westerhoven A.C."/>
            <person name="Haridas S."/>
            <person name="Skiadas P."/>
            <person name="Martin F."/>
            <person name="Groenewald J.Z."/>
            <person name="Crous P.W."/>
            <person name="Seidl M.F."/>
        </authorList>
    </citation>
    <scope>NUCLEOTIDE SEQUENCE [LARGE SCALE GENOMIC DNA]</scope>
    <source>
        <strain evidence="2 3">CBS 123371</strain>
    </source>
</reference>
<name>A0ABR1KDU0_9PEZI</name>
<gene>
    <name evidence="2" type="ORF">IWZ03DRAFT_362124</name>
</gene>
<comment type="caution">
    <text evidence="2">The sequence shown here is derived from an EMBL/GenBank/DDBJ whole genome shotgun (WGS) entry which is preliminary data.</text>
</comment>
<organism evidence="2 3">
    <name type="scientific">Phyllosticta citriasiana</name>
    <dbReference type="NCBI Taxonomy" id="595635"/>
    <lineage>
        <taxon>Eukaryota</taxon>
        <taxon>Fungi</taxon>
        <taxon>Dikarya</taxon>
        <taxon>Ascomycota</taxon>
        <taxon>Pezizomycotina</taxon>
        <taxon>Dothideomycetes</taxon>
        <taxon>Dothideomycetes incertae sedis</taxon>
        <taxon>Botryosphaeriales</taxon>
        <taxon>Phyllostictaceae</taxon>
        <taxon>Phyllosticta</taxon>
    </lineage>
</organism>
<proteinExistence type="predicted"/>
<protein>
    <submittedName>
        <fullName evidence="2">Uncharacterized protein</fullName>
    </submittedName>
</protein>
<feature type="compositionally biased region" description="Acidic residues" evidence="1">
    <location>
        <begin position="37"/>
        <end position="73"/>
    </location>
</feature>
<dbReference type="EMBL" id="JBBPHU010000010">
    <property type="protein sequence ID" value="KAK7512918.1"/>
    <property type="molecule type" value="Genomic_DNA"/>
</dbReference>
<dbReference type="Proteomes" id="UP001363622">
    <property type="component" value="Unassembled WGS sequence"/>
</dbReference>
<evidence type="ECO:0000256" key="1">
    <source>
        <dbReference type="SAM" id="MobiDB-lite"/>
    </source>
</evidence>
<sequence>MSVPRASRVAVPACWQGSWARWLPSSRRALAQRYDNDNDDDDDNDDNDDNDDDNDDDDNDDDDNDDDDNDADQDEKRDGRRDVSTRRRTSDVGRRRHEQANKEDALHTAGPLAASPSHPRQTNRDEEYAGKSAINLANVHSCFVYPLDADVKKNLHGSGTFVLPAISSSILASSVYVL</sequence>
<feature type="compositionally biased region" description="Basic and acidic residues" evidence="1">
    <location>
        <begin position="74"/>
        <end position="106"/>
    </location>
</feature>
<evidence type="ECO:0000313" key="2">
    <source>
        <dbReference type="EMBL" id="KAK7512918.1"/>
    </source>
</evidence>